<keyword evidence="2 3" id="KW-0456">Lyase</keyword>
<dbReference type="SUPFAM" id="SSF52507">
    <property type="entry name" value="Homo-oligomeric flavin-containing Cys decarboxylases, HFCD"/>
    <property type="match status" value="1"/>
</dbReference>
<evidence type="ECO:0000256" key="3">
    <source>
        <dbReference type="HAMAP-Rule" id="MF_02225"/>
    </source>
</evidence>
<evidence type="ECO:0000256" key="1">
    <source>
        <dbReference type="ARBA" id="ARBA00022793"/>
    </source>
</evidence>
<dbReference type="Gene3D" id="3.40.50.10300">
    <property type="entry name" value="CoaB-like"/>
    <property type="match status" value="1"/>
</dbReference>
<dbReference type="GO" id="GO:0004633">
    <property type="term" value="F:phosphopantothenoylcysteine decarboxylase activity"/>
    <property type="evidence" value="ECO:0007669"/>
    <property type="project" value="UniProtKB-UniRule"/>
</dbReference>
<dbReference type="PANTHER" id="PTHR14359">
    <property type="entry name" value="HOMO-OLIGOMERIC FLAVIN CONTAINING CYS DECARBOXYLASE FAMILY"/>
    <property type="match status" value="1"/>
</dbReference>
<keyword evidence="3 4" id="KW-0436">Ligase</keyword>
<dbReference type="InterPro" id="IPR035929">
    <property type="entry name" value="CoaB-like_sf"/>
</dbReference>
<dbReference type="eggNOG" id="COG0452">
    <property type="taxonomic scope" value="Bacteria"/>
</dbReference>
<feature type="binding site" evidence="3">
    <location>
        <position position="321"/>
    </location>
    <ligand>
        <name>CTP</name>
        <dbReference type="ChEBI" id="CHEBI:37563"/>
    </ligand>
</feature>
<dbReference type="EC" id="4.1.1.36" evidence="3"/>
<comment type="caution">
    <text evidence="3">Lacks conserved residue(s) required for the propagation of feature annotation.</text>
</comment>
<dbReference type="EMBL" id="AZGD01000090">
    <property type="protein sequence ID" value="KRM18857.1"/>
    <property type="molecule type" value="Genomic_DNA"/>
</dbReference>
<comment type="similarity">
    <text evidence="3 4">In the N-terminal section; belongs to the HFCD (homo-oligomeric flavin containing Cys decarboxylase) superfamily.</text>
</comment>
<dbReference type="SUPFAM" id="SSF102645">
    <property type="entry name" value="CoaB-like"/>
    <property type="match status" value="1"/>
</dbReference>
<dbReference type="HAMAP" id="MF_02225">
    <property type="entry name" value="CoaBC"/>
    <property type="match status" value="1"/>
</dbReference>
<feature type="binding site" evidence="3">
    <location>
        <position position="339"/>
    </location>
    <ligand>
        <name>CTP</name>
        <dbReference type="ChEBI" id="CHEBI:37563"/>
    </ligand>
</feature>
<dbReference type="Pfam" id="PF02441">
    <property type="entry name" value="Flavoprotein"/>
    <property type="match status" value="1"/>
</dbReference>
<comment type="function">
    <text evidence="3">Catalyzes two sequential steps in the biosynthesis of coenzyme A. In the first step cysteine is conjugated to 4'-phosphopantothenate to form 4-phosphopantothenoylcysteine. In the second step the latter compound is decarboxylated to form 4'-phosphopantotheine.</text>
</comment>
<comment type="similarity">
    <text evidence="3 4">In the C-terminal section; belongs to the PPC synthetase family.</text>
</comment>
<keyword evidence="3" id="KW-0460">Magnesium</keyword>
<reference evidence="8 9" key="1">
    <citation type="journal article" date="2015" name="Genome Announc.">
        <title>Expanding the biotechnology potential of lactobacilli through comparative genomics of 213 strains and associated genera.</title>
        <authorList>
            <person name="Sun Z."/>
            <person name="Harris H.M."/>
            <person name="McCann A."/>
            <person name="Guo C."/>
            <person name="Argimon S."/>
            <person name="Zhang W."/>
            <person name="Yang X."/>
            <person name="Jeffery I.B."/>
            <person name="Cooney J.C."/>
            <person name="Kagawa T.F."/>
            <person name="Liu W."/>
            <person name="Song Y."/>
            <person name="Salvetti E."/>
            <person name="Wrobel A."/>
            <person name="Rasinkangas P."/>
            <person name="Parkhill J."/>
            <person name="Rea M.C."/>
            <person name="O'Sullivan O."/>
            <person name="Ritari J."/>
            <person name="Douillard F.P."/>
            <person name="Paul Ross R."/>
            <person name="Yang R."/>
            <person name="Briner A.E."/>
            <person name="Felis G.E."/>
            <person name="de Vos W.M."/>
            <person name="Barrangou R."/>
            <person name="Klaenhammer T.R."/>
            <person name="Caufield P.W."/>
            <person name="Cui Y."/>
            <person name="Zhang H."/>
            <person name="O'Toole P.W."/>
        </authorList>
    </citation>
    <scope>NUCLEOTIDE SEQUENCE [LARGE SCALE GENOMIC DNA]</scope>
    <source>
        <strain evidence="8 9">DSM 18933</strain>
    </source>
</reference>
<dbReference type="RefSeq" id="WP_025022002.1">
    <property type="nucleotide sequence ID" value="NZ_AZGD01000090.1"/>
</dbReference>
<dbReference type="InterPro" id="IPR005252">
    <property type="entry name" value="CoaBC"/>
</dbReference>
<feature type="domain" description="DNA/pantothenate metabolism flavoprotein C-terminal" evidence="7">
    <location>
        <begin position="183"/>
        <end position="391"/>
    </location>
</feature>
<feature type="binding site" evidence="3">
    <location>
        <position position="276"/>
    </location>
    <ligand>
        <name>CTP</name>
        <dbReference type="ChEBI" id="CHEBI:37563"/>
    </ligand>
</feature>
<comment type="pathway">
    <text evidence="3 4">Cofactor biosynthesis; coenzyme A biosynthesis; CoA from (R)-pantothenate: step 2/5.</text>
</comment>
<dbReference type="AlphaFoldDB" id="A0A0R1WSZ4"/>
<comment type="catalytic activity">
    <reaction evidence="3 4">
        <text>N-[(R)-4-phosphopantothenoyl]-L-cysteine + H(+) = (R)-4'-phosphopantetheine + CO2</text>
        <dbReference type="Rhea" id="RHEA:16793"/>
        <dbReference type="ChEBI" id="CHEBI:15378"/>
        <dbReference type="ChEBI" id="CHEBI:16526"/>
        <dbReference type="ChEBI" id="CHEBI:59458"/>
        <dbReference type="ChEBI" id="CHEBI:61723"/>
        <dbReference type="EC" id="4.1.1.36"/>
    </reaction>
</comment>
<comment type="caution">
    <text evidence="8">The sequence shown here is derived from an EMBL/GenBank/DDBJ whole genome shotgun (WGS) entry which is preliminary data.</text>
</comment>
<proteinExistence type="inferred from homology"/>
<dbReference type="Pfam" id="PF04127">
    <property type="entry name" value="DFP"/>
    <property type="match status" value="1"/>
</dbReference>
<dbReference type="GO" id="GO:0010181">
    <property type="term" value="F:FMN binding"/>
    <property type="evidence" value="ECO:0007669"/>
    <property type="project" value="UniProtKB-UniRule"/>
</dbReference>
<dbReference type="GO" id="GO:0015941">
    <property type="term" value="P:pantothenate catabolic process"/>
    <property type="evidence" value="ECO:0007669"/>
    <property type="project" value="InterPro"/>
</dbReference>
<dbReference type="GO" id="GO:0004632">
    <property type="term" value="F:phosphopantothenate--cysteine ligase activity"/>
    <property type="evidence" value="ECO:0007669"/>
    <property type="project" value="UniProtKB-UniRule"/>
</dbReference>
<evidence type="ECO:0000256" key="4">
    <source>
        <dbReference type="RuleBase" id="RU364078"/>
    </source>
</evidence>
<keyword evidence="5" id="KW-0812">Transmembrane</keyword>
<evidence type="ECO:0000259" key="6">
    <source>
        <dbReference type="Pfam" id="PF02441"/>
    </source>
</evidence>
<comment type="cofactor">
    <cofactor evidence="3">
        <name>FMN</name>
        <dbReference type="ChEBI" id="CHEBI:58210"/>
    </cofactor>
    <text evidence="3">Binds 1 FMN per subunit.</text>
</comment>
<dbReference type="NCBIfam" id="TIGR00521">
    <property type="entry name" value="coaBC_dfp"/>
    <property type="match status" value="1"/>
</dbReference>
<accession>A0A0R1WSZ4</accession>
<keyword evidence="1 3" id="KW-0210">Decarboxylase</keyword>
<dbReference type="Gene3D" id="3.40.50.1950">
    <property type="entry name" value="Flavin prenyltransferase-like"/>
    <property type="match status" value="1"/>
</dbReference>
<keyword evidence="3 4" id="KW-0288">FMN</keyword>
<dbReference type="GO" id="GO:0046872">
    <property type="term" value="F:metal ion binding"/>
    <property type="evidence" value="ECO:0007669"/>
    <property type="project" value="UniProtKB-KW"/>
</dbReference>
<keyword evidence="3 4" id="KW-0285">Flavoprotein</keyword>
<sequence length="396" mass="43463">MSKKNVVFFITGGIAVYKAASLVRIFVKNGYNARVVMSDSAQKFVTPLTFEALTHTKVITDIFNNDTEFIPHVELANWADFAVVLPATANVVGKMANGIADDTVSTCLLAIDKPKYVILAMNDKMYENPATQRNIETLVADGIKVMEPKVGLLAEGYEAKGRMPEPDEIFQWVKKCNIQKNDLEGKVITISAGSTIEPIDPVRYLTNHSSGKMGFELAKVAANRGAIVNLVSGPTKLTPPQNVNFVDIKTTTDMKDTMLNLLPKSDVVIMAAAVSDYRVKEISNKKIKKDGESLQLTLVQNPDILKELGHKKGKGQIIIGFAAETNNLENYAKGKLKSKNADFIVANDVSRKDIGFGTDENEVIIFGQNDFKQKISKASKEIIAEKIFDVLSMKGE</sequence>
<feature type="region of interest" description="Phosphopantothenate--cysteine ligase" evidence="3">
    <location>
        <begin position="188"/>
        <end position="396"/>
    </location>
</feature>
<feature type="domain" description="Flavoprotein" evidence="6">
    <location>
        <begin position="4"/>
        <end position="173"/>
    </location>
</feature>
<keyword evidence="9" id="KW-1185">Reference proteome</keyword>
<feature type="binding site" evidence="3">
    <location>
        <position position="335"/>
    </location>
    <ligand>
        <name>CTP</name>
        <dbReference type="ChEBI" id="CHEBI:37563"/>
    </ligand>
</feature>
<evidence type="ECO:0000313" key="9">
    <source>
        <dbReference type="Proteomes" id="UP000051054"/>
    </source>
</evidence>
<dbReference type="PANTHER" id="PTHR14359:SF6">
    <property type="entry name" value="PHOSPHOPANTOTHENOYLCYSTEINE DECARBOXYLASE"/>
    <property type="match status" value="1"/>
</dbReference>
<feature type="region of interest" description="Phosphopantothenoylcysteine decarboxylase" evidence="3">
    <location>
        <begin position="1"/>
        <end position="187"/>
    </location>
</feature>
<feature type="binding site" evidence="3">
    <location>
        <position position="286"/>
    </location>
    <ligand>
        <name>CTP</name>
        <dbReference type="ChEBI" id="CHEBI:37563"/>
    </ligand>
</feature>
<comment type="catalytic activity">
    <reaction evidence="3 4">
        <text>(R)-4'-phosphopantothenate + L-cysteine + CTP = N-[(R)-4-phosphopantothenoyl]-L-cysteine + CMP + diphosphate + H(+)</text>
        <dbReference type="Rhea" id="RHEA:19397"/>
        <dbReference type="ChEBI" id="CHEBI:10986"/>
        <dbReference type="ChEBI" id="CHEBI:15378"/>
        <dbReference type="ChEBI" id="CHEBI:33019"/>
        <dbReference type="ChEBI" id="CHEBI:35235"/>
        <dbReference type="ChEBI" id="CHEBI:37563"/>
        <dbReference type="ChEBI" id="CHEBI:59458"/>
        <dbReference type="ChEBI" id="CHEBI:60377"/>
        <dbReference type="EC" id="6.3.2.5"/>
    </reaction>
</comment>
<feature type="transmembrane region" description="Helical" evidence="5">
    <location>
        <begin position="6"/>
        <end position="27"/>
    </location>
</feature>
<dbReference type="EC" id="6.3.2.5" evidence="3"/>
<dbReference type="OrthoDB" id="9802554at2"/>
<organism evidence="8 9">
    <name type="scientific">Ligilactobacillus hayakitensis DSM 18933 = JCM 14209</name>
    <dbReference type="NCBI Taxonomy" id="1423755"/>
    <lineage>
        <taxon>Bacteria</taxon>
        <taxon>Bacillati</taxon>
        <taxon>Bacillota</taxon>
        <taxon>Bacilli</taxon>
        <taxon>Lactobacillales</taxon>
        <taxon>Lactobacillaceae</taxon>
        <taxon>Ligilactobacillus</taxon>
    </lineage>
</organism>
<evidence type="ECO:0000313" key="8">
    <source>
        <dbReference type="EMBL" id="KRM18857.1"/>
    </source>
</evidence>
<dbReference type="InterPro" id="IPR036551">
    <property type="entry name" value="Flavin_trans-like"/>
</dbReference>
<comment type="pathway">
    <text evidence="3 4">Cofactor biosynthesis; coenzyme A biosynthesis; CoA from (R)-pantothenate: step 3/5.</text>
</comment>
<dbReference type="UniPathway" id="UPA00241">
    <property type="reaction ID" value="UER00353"/>
</dbReference>
<comment type="function">
    <text evidence="4">Catalyzes two steps in the biosynthesis of coenzyme A. In the first step cysteine is conjugated to 4'-phosphopantothenate to form 4-phosphopantothenoylcysteine, in the latter compound is decarboxylated to form 4'-phosphopantotheine.</text>
</comment>
<keyword evidence="5" id="KW-0472">Membrane</keyword>
<dbReference type="Proteomes" id="UP000051054">
    <property type="component" value="Unassembled WGS sequence"/>
</dbReference>
<keyword evidence="3" id="KW-0479">Metal-binding</keyword>
<evidence type="ECO:0000259" key="7">
    <source>
        <dbReference type="Pfam" id="PF04127"/>
    </source>
</evidence>
<feature type="binding site" evidence="3">
    <location>
        <begin position="302"/>
        <end position="305"/>
    </location>
    <ligand>
        <name>CTP</name>
        <dbReference type="ChEBI" id="CHEBI:37563"/>
    </ligand>
</feature>
<evidence type="ECO:0000256" key="5">
    <source>
        <dbReference type="SAM" id="Phobius"/>
    </source>
</evidence>
<gene>
    <name evidence="3" type="primary">coaBC</name>
    <name evidence="8" type="ORF">FC40_GL000642</name>
</gene>
<keyword evidence="5" id="KW-1133">Transmembrane helix</keyword>
<keyword evidence="3" id="KW-0511">Multifunctional enzyme</keyword>
<dbReference type="PATRIC" id="fig|1423755.3.peg.696"/>
<comment type="cofactor">
    <cofactor evidence="3">
        <name>Mg(2+)</name>
        <dbReference type="ChEBI" id="CHEBI:18420"/>
    </cofactor>
</comment>
<protein>
    <recommendedName>
        <fullName evidence="3">Coenzyme A biosynthesis bifunctional protein CoaBC</fullName>
    </recommendedName>
    <alternativeName>
        <fullName evidence="3">DNA/pantothenate metabolism flavoprotein</fullName>
    </alternativeName>
    <alternativeName>
        <fullName evidence="3">Phosphopantothenoylcysteine synthetase/decarboxylase</fullName>
        <shortName evidence="3">PPCS-PPCDC</shortName>
    </alternativeName>
    <domain>
        <recommendedName>
            <fullName evidence="3">Phosphopantothenoylcysteine decarboxylase</fullName>
            <shortName evidence="3">PPC decarboxylase</shortName>
            <shortName evidence="3">PPC-DC</shortName>
            <ecNumber evidence="3">4.1.1.36</ecNumber>
        </recommendedName>
        <alternativeName>
            <fullName evidence="3">CoaC</fullName>
        </alternativeName>
    </domain>
    <domain>
        <recommendedName>
            <fullName evidence="3">Phosphopantothenate--cysteine ligase</fullName>
            <ecNumber evidence="3">6.3.2.5</ecNumber>
        </recommendedName>
        <alternativeName>
            <fullName evidence="3">CoaB</fullName>
        </alternativeName>
        <alternativeName>
            <fullName evidence="3">Phosphopantothenoylcysteine synthetase</fullName>
            <shortName evidence="3">PPC synthetase</shortName>
            <shortName evidence="3">PPC-S</shortName>
        </alternativeName>
    </domain>
</protein>
<dbReference type="InterPro" id="IPR007085">
    <property type="entry name" value="DNA/pantothenate-metab_flavo_C"/>
</dbReference>
<dbReference type="STRING" id="1423755.FC40_GL000642"/>
<dbReference type="GO" id="GO:0015937">
    <property type="term" value="P:coenzyme A biosynthetic process"/>
    <property type="evidence" value="ECO:0007669"/>
    <property type="project" value="UniProtKB-UniRule"/>
</dbReference>
<dbReference type="GO" id="GO:0071513">
    <property type="term" value="C:phosphopantothenoylcysteine decarboxylase complex"/>
    <property type="evidence" value="ECO:0007669"/>
    <property type="project" value="TreeGrafter"/>
</dbReference>
<evidence type="ECO:0000256" key="2">
    <source>
        <dbReference type="ARBA" id="ARBA00023239"/>
    </source>
</evidence>
<name>A0A0R1WSZ4_9LACO</name>
<dbReference type="InterPro" id="IPR003382">
    <property type="entry name" value="Flavoprotein"/>
</dbReference>